<keyword evidence="1" id="KW-0812">Transmembrane</keyword>
<proteinExistence type="predicted"/>
<dbReference type="AlphaFoldDB" id="A0A3G1B6K4"/>
<keyword evidence="3" id="KW-1185">Reference proteome</keyword>
<evidence type="ECO:0000256" key="1">
    <source>
        <dbReference type="SAM" id="Phobius"/>
    </source>
</evidence>
<dbReference type="STRING" id="1603555.SU86_004650"/>
<evidence type="ECO:0000313" key="3">
    <source>
        <dbReference type="Proteomes" id="UP000266745"/>
    </source>
</evidence>
<dbReference type="KEGG" id="tah:SU86_004650"/>
<protein>
    <submittedName>
        <fullName evidence="2">Uncharacterized protein</fullName>
    </submittedName>
</protein>
<dbReference type="RefSeq" id="WP_048188629.1">
    <property type="nucleotide sequence ID" value="NZ_CP011097.1"/>
</dbReference>
<dbReference type="GeneID" id="24875686"/>
<name>A0A3G1B6K4_9ARCH</name>
<dbReference type="OrthoDB" id="12077at2157"/>
<evidence type="ECO:0000313" key="2">
    <source>
        <dbReference type="EMBL" id="AJZ75775.1"/>
    </source>
</evidence>
<feature type="transmembrane region" description="Helical" evidence="1">
    <location>
        <begin position="7"/>
        <end position="25"/>
    </location>
</feature>
<dbReference type="Proteomes" id="UP000266745">
    <property type="component" value="Chromosome"/>
</dbReference>
<dbReference type="EMBL" id="CP011097">
    <property type="protein sequence ID" value="AJZ75775.1"/>
    <property type="molecule type" value="Genomic_DNA"/>
</dbReference>
<feature type="transmembrane region" description="Helical" evidence="1">
    <location>
        <begin position="126"/>
        <end position="148"/>
    </location>
</feature>
<sequence length="154" mass="16877">MLSKFTIAGIGIGAVIIAIGAYALVTSIGLQTVTLDEKIDVTKSATYQFLAPKSSHQNFKVSGEKFHVKLTTPGDGIQKDEEFKNEITFDWYVLQEGTNRIVITNAGQTELHVVGMFQKNTDPLLFTYHFMVVTAGIVIIGFSAAFSVRKPKGF</sequence>
<keyword evidence="1" id="KW-1133">Transmembrane helix</keyword>
<gene>
    <name evidence="2" type="ORF">SU86_004650</name>
</gene>
<keyword evidence="1" id="KW-0472">Membrane</keyword>
<accession>A0A3G1B6K4</accession>
<organism evidence="2 3">
    <name type="scientific">Candidatus Nitrosotenuis cloacae</name>
    <dbReference type="NCBI Taxonomy" id="1603555"/>
    <lineage>
        <taxon>Archaea</taxon>
        <taxon>Nitrososphaerota</taxon>
        <taxon>Candidatus Nitrosotenuis</taxon>
    </lineage>
</organism>
<reference evidence="2 3" key="1">
    <citation type="journal article" date="2016" name="Sci. Rep.">
        <title>A novel ammonia-oxidizing archaeon from wastewater treatment plant: Its enrichment, physiological and genomic characteristics.</title>
        <authorList>
            <person name="Li Y."/>
            <person name="Ding K."/>
            <person name="Wen X."/>
            <person name="Zhang B."/>
            <person name="Shen B."/>
            <person name="Yang Y."/>
        </authorList>
    </citation>
    <scope>NUCLEOTIDE SEQUENCE [LARGE SCALE GENOMIC DNA]</scope>
    <source>
        <strain evidence="2 3">SAT1</strain>
    </source>
</reference>